<proteinExistence type="predicted"/>
<comment type="caution">
    <text evidence="1">The sequence shown here is derived from an EMBL/GenBank/DDBJ whole genome shotgun (WGS) entry which is preliminary data.</text>
</comment>
<dbReference type="AlphaFoldDB" id="A0AAJ4Z867"/>
<organism evidence="1 2">
    <name type="scientific">Pandoraea pulmonicola</name>
    <dbReference type="NCBI Taxonomy" id="93221"/>
    <lineage>
        <taxon>Bacteria</taxon>
        <taxon>Pseudomonadati</taxon>
        <taxon>Pseudomonadota</taxon>
        <taxon>Betaproteobacteria</taxon>
        <taxon>Burkholderiales</taxon>
        <taxon>Burkholderiaceae</taxon>
        <taxon>Pandoraea</taxon>
    </lineage>
</organism>
<name>A0AAJ4Z867_PANPU</name>
<gene>
    <name evidence="1" type="ORF">NCTC13159_00039</name>
</gene>
<dbReference type="Proteomes" id="UP000254589">
    <property type="component" value="Unassembled WGS sequence"/>
</dbReference>
<sequence>MRRVGLSGLLGRRPAKAGEGIDHIDELMGALITQVVICLLKINAICWPELSRIAHLAPSYEDLRPS</sequence>
<evidence type="ECO:0000313" key="2">
    <source>
        <dbReference type="Proteomes" id="UP000254589"/>
    </source>
</evidence>
<protein>
    <submittedName>
        <fullName evidence="1">Uncharacterized protein</fullName>
    </submittedName>
</protein>
<reference evidence="1 2" key="1">
    <citation type="submission" date="2018-06" db="EMBL/GenBank/DDBJ databases">
        <authorList>
            <consortium name="Pathogen Informatics"/>
            <person name="Doyle S."/>
        </authorList>
    </citation>
    <scope>NUCLEOTIDE SEQUENCE [LARGE SCALE GENOMIC DNA]</scope>
    <source>
        <strain evidence="1 2">NCTC13159</strain>
    </source>
</reference>
<dbReference type="EMBL" id="UGSJ01000001">
    <property type="protein sequence ID" value="SUA88590.1"/>
    <property type="molecule type" value="Genomic_DNA"/>
</dbReference>
<evidence type="ECO:0000313" key="1">
    <source>
        <dbReference type="EMBL" id="SUA88590.1"/>
    </source>
</evidence>
<accession>A0AAJ4Z867</accession>